<evidence type="ECO:0000256" key="1">
    <source>
        <dbReference type="SAM" id="Phobius"/>
    </source>
</evidence>
<keyword evidence="1" id="KW-0812">Transmembrane</keyword>
<dbReference type="Proteomes" id="UP001597112">
    <property type="component" value="Unassembled WGS sequence"/>
</dbReference>
<organism evidence="2 3">
    <name type="scientific">Ohtaekwangia kribbensis</name>
    <dbReference type="NCBI Taxonomy" id="688913"/>
    <lineage>
        <taxon>Bacteria</taxon>
        <taxon>Pseudomonadati</taxon>
        <taxon>Bacteroidota</taxon>
        <taxon>Cytophagia</taxon>
        <taxon>Cytophagales</taxon>
        <taxon>Fulvivirgaceae</taxon>
        <taxon>Ohtaekwangia</taxon>
    </lineage>
</organism>
<evidence type="ECO:0000313" key="2">
    <source>
        <dbReference type="EMBL" id="MFD1002522.1"/>
    </source>
</evidence>
<comment type="caution">
    <text evidence="2">The sequence shown here is derived from an EMBL/GenBank/DDBJ whole genome shotgun (WGS) entry which is preliminary data.</text>
</comment>
<dbReference type="RefSeq" id="WP_377583741.1">
    <property type="nucleotide sequence ID" value="NZ_JBHTKA010000008.1"/>
</dbReference>
<feature type="transmembrane region" description="Helical" evidence="1">
    <location>
        <begin position="31"/>
        <end position="55"/>
    </location>
</feature>
<accession>A0ABW3KC23</accession>
<sequence length="132" mass="14860">MKYIDFTIQSLIMLGGLIFVTGAIFSKSDVFIAILMIQLYLGPWQFTSSLISVIARTPHFPAKLTHLMVSVFYLLSLLATLNIGNGGAPHLALKLYWTIPAWILGIYYYITTWQWTLAKKTGGGKFLTHINF</sequence>
<protein>
    <submittedName>
        <fullName evidence="2">Uncharacterized protein</fullName>
    </submittedName>
</protein>
<feature type="transmembrane region" description="Helical" evidence="1">
    <location>
        <begin position="91"/>
        <end position="110"/>
    </location>
</feature>
<keyword evidence="1" id="KW-1133">Transmembrane helix</keyword>
<proteinExistence type="predicted"/>
<keyword evidence="3" id="KW-1185">Reference proteome</keyword>
<name>A0ABW3KC23_9BACT</name>
<dbReference type="EMBL" id="JBHTKA010000008">
    <property type="protein sequence ID" value="MFD1002522.1"/>
    <property type="molecule type" value="Genomic_DNA"/>
</dbReference>
<feature type="transmembrane region" description="Helical" evidence="1">
    <location>
        <begin position="67"/>
        <end position="85"/>
    </location>
</feature>
<evidence type="ECO:0000313" key="3">
    <source>
        <dbReference type="Proteomes" id="UP001597112"/>
    </source>
</evidence>
<gene>
    <name evidence="2" type="ORF">ACFQ21_24570</name>
</gene>
<feature type="transmembrane region" description="Helical" evidence="1">
    <location>
        <begin position="7"/>
        <end position="25"/>
    </location>
</feature>
<reference evidence="3" key="1">
    <citation type="journal article" date="2019" name="Int. J. Syst. Evol. Microbiol.">
        <title>The Global Catalogue of Microorganisms (GCM) 10K type strain sequencing project: providing services to taxonomists for standard genome sequencing and annotation.</title>
        <authorList>
            <consortium name="The Broad Institute Genomics Platform"/>
            <consortium name="The Broad Institute Genome Sequencing Center for Infectious Disease"/>
            <person name="Wu L."/>
            <person name="Ma J."/>
        </authorList>
    </citation>
    <scope>NUCLEOTIDE SEQUENCE [LARGE SCALE GENOMIC DNA]</scope>
    <source>
        <strain evidence="3">CCUG 58938</strain>
    </source>
</reference>
<keyword evidence="1" id="KW-0472">Membrane</keyword>